<feature type="transmembrane region" description="Helical" evidence="6">
    <location>
        <begin position="130"/>
        <end position="148"/>
    </location>
</feature>
<feature type="transmembrane region" description="Helical" evidence="6">
    <location>
        <begin position="53"/>
        <end position="75"/>
    </location>
</feature>
<keyword evidence="5 6" id="KW-0472">Membrane</keyword>
<keyword evidence="2 6" id="KW-0812">Transmembrane</keyword>
<feature type="transmembrane region" description="Helical" evidence="6">
    <location>
        <begin position="28"/>
        <end position="46"/>
    </location>
</feature>
<dbReference type="RefSeq" id="WP_014404699.1">
    <property type="nucleotide sequence ID" value="NC_017034.1"/>
</dbReference>
<keyword evidence="9" id="KW-1185">Reference proteome</keyword>
<dbReference type="OrthoDB" id="148358at2157"/>
<reference evidence="8 9" key="1">
    <citation type="journal article" date="2012" name="J. Bacteriol.">
        <title>Complete genome sequence of a thermophilic methanogen, Methanocella conradii HZ254, isolated from Chinese rice field soil.</title>
        <authorList>
            <person name="Lu Z."/>
            <person name="Lu Y."/>
        </authorList>
    </citation>
    <scope>NUCLEOTIDE SEQUENCE [LARGE SCALE GENOMIC DNA]</scope>
    <source>
        <strain evidence="9">DSM 24694 / JCM 17849 / CGMCC 1.5162 / HZ254</strain>
    </source>
</reference>
<organism evidence="8 9">
    <name type="scientific">Methanocella conradii (strain DSM 24694 / JCM 17849 / CGMCC 1.5162 / HZ254)</name>
    <dbReference type="NCBI Taxonomy" id="1041930"/>
    <lineage>
        <taxon>Archaea</taxon>
        <taxon>Methanobacteriati</taxon>
        <taxon>Methanobacteriota</taxon>
        <taxon>Stenosarchaea group</taxon>
        <taxon>Methanomicrobia</taxon>
        <taxon>Methanocellales</taxon>
        <taxon>Methanocellaceae</taxon>
        <taxon>Methanocella</taxon>
    </lineage>
</organism>
<dbReference type="GO" id="GO:0020037">
    <property type="term" value="F:heme binding"/>
    <property type="evidence" value="ECO:0007669"/>
    <property type="project" value="InterPro"/>
</dbReference>
<sequence>MDALMLGCAGAFLAFMLAAGKGRLPRYFSFAGCLLLFASLGMRWYMLGRPPWATLYETAAILALVTGIAAAYWYMKGETRALYTPLAAITVLITAFSAASWKDGMAISPALDSGWLLIHVPLAILSYGMFAISCVASIALIALCILNGKDEQALKKLDSVSHACIAVGLALLMAGIIMGALWAKAAWGSYWSWDPKETWSLITAAIYAAYLIVRKTGISAEDAAFLSLLGFMAMLFTYLGVSYIIPGLHSYA</sequence>
<dbReference type="InterPro" id="IPR002541">
    <property type="entry name" value="Cyt_c_assembly"/>
</dbReference>
<dbReference type="KEGG" id="mez:Mtc_0087"/>
<feature type="domain" description="Cytochrome c assembly protein" evidence="7">
    <location>
        <begin position="59"/>
        <end position="249"/>
    </location>
</feature>
<comment type="subcellular location">
    <subcellularLocation>
        <location evidence="1">Membrane</location>
        <topology evidence="1">Multi-pass membrane protein</topology>
    </subcellularLocation>
</comment>
<protein>
    <submittedName>
        <fullName evidence="8">ABC-type transport system involved in cytochrome c biogenesis, permease component</fullName>
    </submittedName>
</protein>
<dbReference type="GO" id="GO:0005886">
    <property type="term" value="C:plasma membrane"/>
    <property type="evidence" value="ECO:0007669"/>
    <property type="project" value="TreeGrafter"/>
</dbReference>
<feature type="transmembrane region" description="Helical" evidence="6">
    <location>
        <begin position="160"/>
        <end position="183"/>
    </location>
</feature>
<dbReference type="InterPro" id="IPR045062">
    <property type="entry name" value="Cyt_c_biogenesis_CcsA/CcmC"/>
</dbReference>
<dbReference type="Pfam" id="PF01578">
    <property type="entry name" value="Cytochrom_C_asm"/>
    <property type="match status" value="1"/>
</dbReference>
<evidence type="ECO:0000256" key="4">
    <source>
        <dbReference type="ARBA" id="ARBA00022989"/>
    </source>
</evidence>
<name>H8I5G6_METCZ</name>
<evidence type="ECO:0000256" key="6">
    <source>
        <dbReference type="SAM" id="Phobius"/>
    </source>
</evidence>
<evidence type="ECO:0000313" key="9">
    <source>
        <dbReference type="Proteomes" id="UP000005233"/>
    </source>
</evidence>
<keyword evidence="4 6" id="KW-1133">Transmembrane helix</keyword>
<dbReference type="GO" id="GO:0017004">
    <property type="term" value="P:cytochrome complex assembly"/>
    <property type="evidence" value="ECO:0007669"/>
    <property type="project" value="UniProtKB-KW"/>
</dbReference>
<dbReference type="PANTHER" id="PTHR30071:SF1">
    <property type="entry name" value="CYTOCHROME B_B6 PROTEIN-RELATED"/>
    <property type="match status" value="1"/>
</dbReference>
<dbReference type="EMBL" id="CP003243">
    <property type="protein sequence ID" value="AFC98860.1"/>
    <property type="molecule type" value="Genomic_DNA"/>
</dbReference>
<evidence type="ECO:0000256" key="3">
    <source>
        <dbReference type="ARBA" id="ARBA00022748"/>
    </source>
</evidence>
<dbReference type="eggNOG" id="arCOG00267">
    <property type="taxonomic scope" value="Archaea"/>
</dbReference>
<gene>
    <name evidence="8" type="ordered locus">Mtc_0087</name>
</gene>
<keyword evidence="3" id="KW-0201">Cytochrome c-type biogenesis</keyword>
<dbReference type="STRING" id="1041930.Mtc_0087"/>
<proteinExistence type="predicted"/>
<feature type="transmembrane region" description="Helical" evidence="6">
    <location>
        <begin position="198"/>
        <end position="213"/>
    </location>
</feature>
<dbReference type="HOGENOM" id="CLU_049710_2_2_2"/>
<dbReference type="PANTHER" id="PTHR30071">
    <property type="entry name" value="HEME EXPORTER PROTEIN C"/>
    <property type="match status" value="1"/>
</dbReference>
<feature type="transmembrane region" description="Helical" evidence="6">
    <location>
        <begin position="225"/>
        <end position="245"/>
    </location>
</feature>
<accession>H8I5G6</accession>
<evidence type="ECO:0000256" key="5">
    <source>
        <dbReference type="ARBA" id="ARBA00023136"/>
    </source>
</evidence>
<evidence type="ECO:0000313" key="8">
    <source>
        <dbReference type="EMBL" id="AFC98860.1"/>
    </source>
</evidence>
<dbReference type="AlphaFoldDB" id="H8I5G6"/>
<evidence type="ECO:0000256" key="2">
    <source>
        <dbReference type="ARBA" id="ARBA00022692"/>
    </source>
</evidence>
<feature type="transmembrane region" description="Helical" evidence="6">
    <location>
        <begin position="81"/>
        <end position="99"/>
    </location>
</feature>
<evidence type="ECO:0000256" key="1">
    <source>
        <dbReference type="ARBA" id="ARBA00004141"/>
    </source>
</evidence>
<dbReference type="GeneID" id="11970846"/>
<dbReference type="Proteomes" id="UP000005233">
    <property type="component" value="Chromosome"/>
</dbReference>
<evidence type="ECO:0000259" key="7">
    <source>
        <dbReference type="Pfam" id="PF01578"/>
    </source>
</evidence>